<evidence type="ECO:0000313" key="1">
    <source>
        <dbReference type="EMBL" id="DAE22135.1"/>
    </source>
</evidence>
<accession>A0A8S5QS73</accession>
<organism evidence="1">
    <name type="scientific">Myoviridae sp. ctX172</name>
    <dbReference type="NCBI Taxonomy" id="2826663"/>
    <lineage>
        <taxon>Viruses</taxon>
        <taxon>Duplodnaviria</taxon>
        <taxon>Heunggongvirae</taxon>
        <taxon>Uroviricota</taxon>
        <taxon>Caudoviricetes</taxon>
    </lineage>
</organism>
<sequence length="79" mass="9613">MSFTICRRFRYFYNKLLWGGAFTLFGTNMGVKTKCTKEEQRQKDRYPVYIRRLAARHPRTHRETKCYFGDTFVLHLNQI</sequence>
<name>A0A8S5QS73_9CAUD</name>
<proteinExistence type="predicted"/>
<protein>
    <submittedName>
        <fullName evidence="1">Uncharacterized protein</fullName>
    </submittedName>
</protein>
<reference evidence="1" key="1">
    <citation type="journal article" date="2021" name="Proc. Natl. Acad. Sci. U.S.A.">
        <title>A Catalog of Tens of Thousands of Viruses from Human Metagenomes Reveals Hidden Associations with Chronic Diseases.</title>
        <authorList>
            <person name="Tisza M.J."/>
            <person name="Buck C.B."/>
        </authorList>
    </citation>
    <scope>NUCLEOTIDE SEQUENCE</scope>
    <source>
        <strain evidence="1">CtX172</strain>
    </source>
</reference>
<dbReference type="EMBL" id="BK015727">
    <property type="protein sequence ID" value="DAE22135.1"/>
    <property type="molecule type" value="Genomic_DNA"/>
</dbReference>